<reference evidence="1 2" key="1">
    <citation type="submission" date="2014-10" db="EMBL/GenBank/DDBJ databases">
        <title>Genome sequencing of Vitellibacter vladivostokensis KMM 3516.</title>
        <authorList>
            <person name="Thevarajoo S."/>
            <person name="Selvaratnam C."/>
            <person name="Goh K.M."/>
            <person name="Chong C.S."/>
        </authorList>
    </citation>
    <scope>NUCLEOTIDE SEQUENCE [LARGE SCALE GENOMIC DNA]</scope>
    <source>
        <strain evidence="1 2">KMM 3516</strain>
    </source>
</reference>
<dbReference type="SUPFAM" id="SSF56925">
    <property type="entry name" value="OMPA-like"/>
    <property type="match status" value="1"/>
</dbReference>
<keyword evidence="2" id="KW-1185">Reference proteome</keyword>
<dbReference type="InterPro" id="IPR011250">
    <property type="entry name" value="OMP/PagP_B-barrel"/>
</dbReference>
<name>A0ABR5DH37_9FLAO</name>
<evidence type="ECO:0000313" key="2">
    <source>
        <dbReference type="Proteomes" id="UP000033497"/>
    </source>
</evidence>
<dbReference type="RefSeq" id="WP_045080902.1">
    <property type="nucleotide sequence ID" value="NZ_JSVU01000006.1"/>
</dbReference>
<dbReference type="EMBL" id="JSVU01000006">
    <property type="protein sequence ID" value="KJJ38086.1"/>
    <property type="molecule type" value="Genomic_DNA"/>
</dbReference>
<organism evidence="1 2">
    <name type="scientific">Aequorivita vladivostokensis</name>
    <dbReference type="NCBI Taxonomy" id="171194"/>
    <lineage>
        <taxon>Bacteria</taxon>
        <taxon>Pseudomonadati</taxon>
        <taxon>Bacteroidota</taxon>
        <taxon>Flavobacteriia</taxon>
        <taxon>Flavobacteriales</taxon>
        <taxon>Flavobacteriaceae</taxon>
        <taxon>Aequorivita</taxon>
    </lineage>
</organism>
<evidence type="ECO:0008006" key="3">
    <source>
        <dbReference type="Google" id="ProtNLM"/>
    </source>
</evidence>
<gene>
    <name evidence="1" type="ORF">MB09_10655</name>
</gene>
<sequence length="167" mass="19172">MKNAAFLIIAIVLLGFQGQAQEISKNAIGIRLSESNGFGPEVNYQRALGDNNRLELGLAWHSERYWDDVKFTGIYQWVWNIDGGFNWYAGPGLGAGIESYDRYYDDDDSPYYRSKDSEAFVFFTGDVGIEYSFDFPLLVSFDFRPQVNLNYRDDVNFDVGISARYQF</sequence>
<protein>
    <recommendedName>
        <fullName evidence="3">Secreted protein</fullName>
    </recommendedName>
</protein>
<dbReference type="Proteomes" id="UP000033497">
    <property type="component" value="Unassembled WGS sequence"/>
</dbReference>
<evidence type="ECO:0000313" key="1">
    <source>
        <dbReference type="EMBL" id="KJJ38086.1"/>
    </source>
</evidence>
<comment type="caution">
    <text evidence="1">The sequence shown here is derived from an EMBL/GenBank/DDBJ whole genome shotgun (WGS) entry which is preliminary data.</text>
</comment>
<proteinExistence type="predicted"/>
<accession>A0ABR5DH37</accession>